<evidence type="ECO:0000313" key="4">
    <source>
        <dbReference type="Proteomes" id="UP001201163"/>
    </source>
</evidence>
<keyword evidence="4" id="KW-1185">Reference proteome</keyword>
<feature type="region of interest" description="Disordered" evidence="1">
    <location>
        <begin position="86"/>
        <end position="109"/>
    </location>
</feature>
<proteinExistence type="predicted"/>
<sequence>MSAQFTIPSWPLSVLLPVLLTTYCQVPLAFHTLVQMPVQHPVTASKCMNADPFYSKRLPGPAPQIKGTSRRFGLVACSVMLSRRLSRRASEGPPRRSQGIRSAHQTSLRNPCESNSPQCCCFTNTENYPGPSSMRASRTSLECSQMGLRCDIFPARHVIGWRMEANMRFRPVNVNQRPGRTNNAFHPSYGVIFILH</sequence>
<feature type="compositionally biased region" description="Polar residues" evidence="1">
    <location>
        <begin position="99"/>
        <end position="109"/>
    </location>
</feature>
<evidence type="ECO:0000256" key="1">
    <source>
        <dbReference type="SAM" id="MobiDB-lite"/>
    </source>
</evidence>
<feature type="chain" id="PRO_5041898436" description="Secreted protein" evidence="2">
    <location>
        <begin position="25"/>
        <end position="196"/>
    </location>
</feature>
<dbReference type="EMBL" id="JAKELL010000019">
    <property type="protein sequence ID" value="KAH8993136.1"/>
    <property type="molecule type" value="Genomic_DNA"/>
</dbReference>
<reference evidence="3" key="1">
    <citation type="submission" date="2022-01" db="EMBL/GenBank/DDBJ databases">
        <title>Comparative genomics reveals a dynamic genome evolution in the ectomycorrhizal milk-cap (Lactarius) mushrooms.</title>
        <authorList>
            <consortium name="DOE Joint Genome Institute"/>
            <person name="Lebreton A."/>
            <person name="Tang N."/>
            <person name="Kuo A."/>
            <person name="LaButti K."/>
            <person name="Drula E."/>
            <person name="Barry K."/>
            <person name="Clum A."/>
            <person name="Lipzen A."/>
            <person name="Mousain D."/>
            <person name="Ng V."/>
            <person name="Wang R."/>
            <person name="Wang X."/>
            <person name="Dai Y."/>
            <person name="Henrissat B."/>
            <person name="Grigoriev I.V."/>
            <person name="Guerin-Laguette A."/>
            <person name="Yu F."/>
            <person name="Martin F.M."/>
        </authorList>
    </citation>
    <scope>NUCLEOTIDE SEQUENCE</scope>
    <source>
        <strain evidence="3">QP</strain>
    </source>
</reference>
<dbReference type="Proteomes" id="UP001201163">
    <property type="component" value="Unassembled WGS sequence"/>
</dbReference>
<dbReference type="AlphaFoldDB" id="A0AAD4LLV9"/>
<keyword evidence="2" id="KW-0732">Signal</keyword>
<accession>A0AAD4LLV9</accession>
<organism evidence="3 4">
    <name type="scientific">Lactarius akahatsu</name>
    <dbReference type="NCBI Taxonomy" id="416441"/>
    <lineage>
        <taxon>Eukaryota</taxon>
        <taxon>Fungi</taxon>
        <taxon>Dikarya</taxon>
        <taxon>Basidiomycota</taxon>
        <taxon>Agaricomycotina</taxon>
        <taxon>Agaricomycetes</taxon>
        <taxon>Russulales</taxon>
        <taxon>Russulaceae</taxon>
        <taxon>Lactarius</taxon>
    </lineage>
</organism>
<gene>
    <name evidence="3" type="ORF">EDB92DRAFT_436968</name>
</gene>
<evidence type="ECO:0008006" key="5">
    <source>
        <dbReference type="Google" id="ProtNLM"/>
    </source>
</evidence>
<evidence type="ECO:0000256" key="2">
    <source>
        <dbReference type="SAM" id="SignalP"/>
    </source>
</evidence>
<comment type="caution">
    <text evidence="3">The sequence shown here is derived from an EMBL/GenBank/DDBJ whole genome shotgun (WGS) entry which is preliminary data.</text>
</comment>
<protein>
    <recommendedName>
        <fullName evidence="5">Secreted protein</fullName>
    </recommendedName>
</protein>
<evidence type="ECO:0000313" key="3">
    <source>
        <dbReference type="EMBL" id="KAH8993136.1"/>
    </source>
</evidence>
<feature type="signal peptide" evidence="2">
    <location>
        <begin position="1"/>
        <end position="24"/>
    </location>
</feature>
<name>A0AAD4LLV9_9AGAM</name>